<evidence type="ECO:0000313" key="1">
    <source>
        <dbReference type="EMBL" id="ERG96695.1"/>
    </source>
</evidence>
<dbReference type="Proteomes" id="UP000030710">
    <property type="component" value="Unassembled WGS sequence"/>
</dbReference>
<dbReference type="AlphaFoldDB" id="U1NHN1"/>
<gene>
    <name evidence="1" type="ORF">J07HQW2_03178</name>
</gene>
<name>U1NHN1_9EURY</name>
<dbReference type="STRING" id="1238425.J07HQW2_03178"/>
<dbReference type="EMBL" id="KE356561">
    <property type="protein sequence ID" value="ERG96695.1"/>
    <property type="molecule type" value="Genomic_DNA"/>
</dbReference>
<accession>U1NHN1</accession>
<dbReference type="HOGENOM" id="CLU_1922750_0_0_2"/>
<organism evidence="1 2">
    <name type="scientific">Haloquadratum walsbyi J07HQW2</name>
    <dbReference type="NCBI Taxonomy" id="1238425"/>
    <lineage>
        <taxon>Archaea</taxon>
        <taxon>Methanobacteriati</taxon>
        <taxon>Methanobacteriota</taxon>
        <taxon>Stenosarchaea group</taxon>
        <taxon>Halobacteria</taxon>
        <taxon>Halobacteriales</taxon>
        <taxon>Haloferacaceae</taxon>
        <taxon>Haloquadratum</taxon>
    </lineage>
</organism>
<reference evidence="1 2" key="1">
    <citation type="journal article" date="2013" name="PLoS ONE">
        <title>Assembly-driven community genomics of a hypersaline microbial ecosystem.</title>
        <authorList>
            <person name="Podell S."/>
            <person name="Ugalde J.A."/>
            <person name="Narasingarao P."/>
            <person name="Banfield J.F."/>
            <person name="Heidelberg K.B."/>
            <person name="Allen E.E."/>
        </authorList>
    </citation>
    <scope>NUCLEOTIDE SEQUENCE [LARGE SCALE GENOMIC DNA]</scope>
    <source>
        <strain evidence="2">J07HQW2</strain>
    </source>
</reference>
<protein>
    <submittedName>
        <fullName evidence="1">Uncharacterized protein</fullName>
    </submittedName>
</protein>
<evidence type="ECO:0000313" key="2">
    <source>
        <dbReference type="Proteomes" id="UP000030710"/>
    </source>
</evidence>
<sequence>MVGVAVVVLARGDALEPVGEQSRFVLGRATDEQVNVDVVGVGLYGEVEYFDAFVVGYFVEDGSDTTGDLVDEYRVAVLRQPHYVVVEVVGRVSCGLHPSYTLWGHRMLLLTVNRWEIQPWRRRRTCTLLSA</sequence>
<proteinExistence type="predicted"/>